<comment type="caution">
    <text evidence="1">The sequence shown here is derived from an EMBL/GenBank/DDBJ whole genome shotgun (WGS) entry which is preliminary data.</text>
</comment>
<dbReference type="RefSeq" id="WP_380025154.1">
    <property type="nucleotide sequence ID" value="NZ_JBHSHC010000052.1"/>
</dbReference>
<evidence type="ECO:0000313" key="1">
    <source>
        <dbReference type="EMBL" id="MFC4767230.1"/>
    </source>
</evidence>
<accession>A0ABV9PZL2</accession>
<organism evidence="1 2">
    <name type="scientific">Effusibacillus consociatus</name>
    <dbReference type="NCBI Taxonomy" id="1117041"/>
    <lineage>
        <taxon>Bacteria</taxon>
        <taxon>Bacillati</taxon>
        <taxon>Bacillota</taxon>
        <taxon>Bacilli</taxon>
        <taxon>Bacillales</taxon>
        <taxon>Alicyclobacillaceae</taxon>
        <taxon>Effusibacillus</taxon>
    </lineage>
</organism>
<name>A0ABV9PZL2_9BACL</name>
<proteinExistence type="predicted"/>
<gene>
    <name evidence="1" type="ORF">ACFO8Q_07630</name>
</gene>
<evidence type="ECO:0000313" key="2">
    <source>
        <dbReference type="Proteomes" id="UP001596002"/>
    </source>
</evidence>
<dbReference type="Proteomes" id="UP001596002">
    <property type="component" value="Unassembled WGS sequence"/>
</dbReference>
<dbReference type="EMBL" id="JBHSHC010000052">
    <property type="protein sequence ID" value="MFC4767230.1"/>
    <property type="molecule type" value="Genomic_DNA"/>
</dbReference>
<keyword evidence="2" id="KW-1185">Reference proteome</keyword>
<protein>
    <submittedName>
        <fullName evidence="1">Uncharacterized protein</fullName>
    </submittedName>
</protein>
<reference evidence="2" key="1">
    <citation type="journal article" date="2019" name="Int. J. Syst. Evol. Microbiol.">
        <title>The Global Catalogue of Microorganisms (GCM) 10K type strain sequencing project: providing services to taxonomists for standard genome sequencing and annotation.</title>
        <authorList>
            <consortium name="The Broad Institute Genomics Platform"/>
            <consortium name="The Broad Institute Genome Sequencing Center for Infectious Disease"/>
            <person name="Wu L."/>
            <person name="Ma J."/>
        </authorList>
    </citation>
    <scope>NUCLEOTIDE SEQUENCE [LARGE SCALE GENOMIC DNA]</scope>
    <source>
        <strain evidence="2">WYCCWR 12678</strain>
    </source>
</reference>
<sequence>MALREDEAMNVEEVQELDEGSIFADWFWRPLKRHETKFLESRGERTGWRESGRRLQIAARVSSHLDSKQARLAYLYDREGERGHSYREAANQMKGRTKW</sequence>